<accession>Q6W3P2</accession>
<feature type="transmembrane region" description="Helical" evidence="1">
    <location>
        <begin position="20"/>
        <end position="41"/>
    </location>
</feature>
<organism evidence="2">
    <name type="scientific">Alvinella pompejana epibiont 6C6</name>
    <dbReference type="NCBI Taxonomy" id="244799"/>
    <lineage>
        <taxon>Bacteria</taxon>
        <taxon>Pseudomonadati</taxon>
        <taxon>Campylobacterota</taxon>
    </lineage>
</organism>
<keyword evidence="1" id="KW-0812">Transmembrane</keyword>
<reference evidence="2" key="1">
    <citation type="journal article" date="2003" name="Appl. Environ. Microbiol.">
        <title>Evidence of chemolithoautotrophy in the bacterial community associated with Alvinella pompejana, a hydrothermal vent polychaete.</title>
        <authorList>
            <person name="Campbell B.J."/>
            <person name="Stein J.L."/>
            <person name="Cary S.C."/>
        </authorList>
    </citation>
    <scope>NUCLEOTIDE SEQUENCE</scope>
</reference>
<name>Q6W3P2_9BACT</name>
<keyword evidence="1" id="KW-1133">Transmembrane helix</keyword>
<evidence type="ECO:0000256" key="1">
    <source>
        <dbReference type="SAM" id="Phobius"/>
    </source>
</evidence>
<evidence type="ECO:0000313" key="2">
    <source>
        <dbReference type="EMBL" id="AAQ75139.1"/>
    </source>
</evidence>
<sequence>MISSKDIYLSAFNNSFFSRLYLMVLFLNTLYPILIYTTYFIRIYKSCQAISKN</sequence>
<gene>
    <name evidence="2" type="primary">NT02AP0016</name>
</gene>
<dbReference type="EMBL" id="AY312990">
    <property type="protein sequence ID" value="AAQ75139.1"/>
    <property type="molecule type" value="Genomic_DNA"/>
</dbReference>
<dbReference type="AlphaFoldDB" id="Q6W3P2"/>
<protein>
    <submittedName>
        <fullName evidence="2">Uncharacterized protein NT02AP0016</fullName>
    </submittedName>
</protein>
<keyword evidence="1" id="KW-0472">Membrane</keyword>
<proteinExistence type="predicted"/>